<keyword evidence="1" id="KW-0863">Zinc-finger</keyword>
<feature type="domain" description="CCHC-type" evidence="3">
    <location>
        <begin position="79"/>
        <end position="94"/>
    </location>
</feature>
<dbReference type="SUPFAM" id="SSF57756">
    <property type="entry name" value="Retrovirus zinc finger-like domains"/>
    <property type="match status" value="1"/>
</dbReference>
<protein>
    <recommendedName>
        <fullName evidence="3">CCHC-type domain-containing protein</fullName>
    </recommendedName>
</protein>
<keyword evidence="1" id="KW-0862">Zinc</keyword>
<dbReference type="GO" id="GO:0008270">
    <property type="term" value="F:zinc ion binding"/>
    <property type="evidence" value="ECO:0007669"/>
    <property type="project" value="UniProtKB-KW"/>
</dbReference>
<evidence type="ECO:0000313" key="5">
    <source>
        <dbReference type="Proteomes" id="UP001558713"/>
    </source>
</evidence>
<dbReference type="Gene3D" id="4.10.60.10">
    <property type="entry name" value="Zinc finger, CCHC-type"/>
    <property type="match status" value="1"/>
</dbReference>
<dbReference type="InterPro" id="IPR036875">
    <property type="entry name" value="Znf_CCHC_sf"/>
</dbReference>
<dbReference type="AlphaFoldDB" id="A0ABD0ZGB9"/>
<keyword evidence="5" id="KW-1185">Reference proteome</keyword>
<dbReference type="Proteomes" id="UP001558713">
    <property type="component" value="Unassembled WGS sequence"/>
</dbReference>
<name>A0ABD0ZGB9_CARAN</name>
<feature type="region of interest" description="Disordered" evidence="2">
    <location>
        <begin position="37"/>
        <end position="69"/>
    </location>
</feature>
<dbReference type="PROSITE" id="PS50158">
    <property type="entry name" value="ZF_CCHC"/>
    <property type="match status" value="1"/>
</dbReference>
<reference evidence="4 5" key="1">
    <citation type="submission" date="2024-04" db="EMBL/GenBank/DDBJ databases">
        <title>Genome assembly C_amara_ONT_v2.</title>
        <authorList>
            <person name="Yant L."/>
            <person name="Moore C."/>
            <person name="Slenker M."/>
        </authorList>
    </citation>
    <scope>NUCLEOTIDE SEQUENCE [LARGE SCALE GENOMIC DNA]</scope>
    <source>
        <tissue evidence="4">Leaf</tissue>
    </source>
</reference>
<sequence length="108" mass="12125">MYVVVSIEESKDIESISLDELQSSLVVHEQKFKRGDRGEDQVLKVSSGGVTGNRGRGFNGRGRGRGRGRTSFNKSTVECYKCHRLGHFQYECPKWEEANNAADLDDNT</sequence>
<evidence type="ECO:0000256" key="1">
    <source>
        <dbReference type="PROSITE-ProRule" id="PRU00047"/>
    </source>
</evidence>
<gene>
    <name evidence="4" type="ORF">V5N11_029889</name>
</gene>
<proteinExistence type="predicted"/>
<evidence type="ECO:0000259" key="3">
    <source>
        <dbReference type="PROSITE" id="PS50158"/>
    </source>
</evidence>
<comment type="caution">
    <text evidence="4">The sequence shown here is derived from an EMBL/GenBank/DDBJ whole genome shotgun (WGS) entry which is preliminary data.</text>
</comment>
<organism evidence="4 5">
    <name type="scientific">Cardamine amara subsp. amara</name>
    <dbReference type="NCBI Taxonomy" id="228776"/>
    <lineage>
        <taxon>Eukaryota</taxon>
        <taxon>Viridiplantae</taxon>
        <taxon>Streptophyta</taxon>
        <taxon>Embryophyta</taxon>
        <taxon>Tracheophyta</taxon>
        <taxon>Spermatophyta</taxon>
        <taxon>Magnoliopsida</taxon>
        <taxon>eudicotyledons</taxon>
        <taxon>Gunneridae</taxon>
        <taxon>Pentapetalae</taxon>
        <taxon>rosids</taxon>
        <taxon>malvids</taxon>
        <taxon>Brassicales</taxon>
        <taxon>Brassicaceae</taxon>
        <taxon>Cardamineae</taxon>
        <taxon>Cardamine</taxon>
    </lineage>
</organism>
<feature type="compositionally biased region" description="Gly residues" evidence="2">
    <location>
        <begin position="49"/>
        <end position="61"/>
    </location>
</feature>
<keyword evidence="1" id="KW-0479">Metal-binding</keyword>
<evidence type="ECO:0000313" key="4">
    <source>
        <dbReference type="EMBL" id="KAL1193736.1"/>
    </source>
</evidence>
<dbReference type="InterPro" id="IPR001878">
    <property type="entry name" value="Znf_CCHC"/>
</dbReference>
<dbReference type="Pfam" id="PF00098">
    <property type="entry name" value="zf-CCHC"/>
    <property type="match status" value="1"/>
</dbReference>
<dbReference type="EMBL" id="JBANAX010000774">
    <property type="protein sequence ID" value="KAL1193736.1"/>
    <property type="molecule type" value="Genomic_DNA"/>
</dbReference>
<accession>A0ABD0ZGB9</accession>
<evidence type="ECO:0000256" key="2">
    <source>
        <dbReference type="SAM" id="MobiDB-lite"/>
    </source>
</evidence>